<feature type="transmembrane region" description="Helical" evidence="1">
    <location>
        <begin position="87"/>
        <end position="108"/>
    </location>
</feature>
<sequence length="227" mass="25496">MNRVKQVVMLHLRNKNTWFLVPWAILGANFLINALIALSFNDGETVNTGAVASVFVYAFIAGTLTLKETFPFAIGLSIRRKDYFFGTALTVLLVNSISGIALTILSAIEQATDGWNVNLHLFKIGFLSDLSYIGILGFNILVLVHCFFLGFAISSLHRRFGSMSMYIFFTAMLLIGTIGSYTMAHFDLWSDFGHWVVDNYMDLFWYMIPLVVIYSLISYGLLRKAAV</sequence>
<proteinExistence type="predicted"/>
<feature type="transmembrane region" description="Helical" evidence="1">
    <location>
        <begin position="130"/>
        <end position="153"/>
    </location>
</feature>
<dbReference type="Proteomes" id="UP000838821">
    <property type="component" value="Unassembled WGS sequence"/>
</dbReference>
<feature type="transmembrane region" description="Helical" evidence="1">
    <location>
        <begin position="203"/>
        <end position="222"/>
    </location>
</feature>
<comment type="caution">
    <text evidence="2">The sequence shown here is derived from an EMBL/GenBank/DDBJ whole genome shotgun (WGS) entry which is preliminary data.</text>
</comment>
<keyword evidence="1" id="KW-1133">Transmembrane helix</keyword>
<dbReference type="EMBL" id="CAKMMW010000007">
    <property type="protein sequence ID" value="CAH1206423.1"/>
    <property type="molecule type" value="Genomic_DNA"/>
</dbReference>
<feature type="transmembrane region" description="Helical" evidence="1">
    <location>
        <begin position="20"/>
        <end position="40"/>
    </location>
</feature>
<evidence type="ECO:0000313" key="2">
    <source>
        <dbReference type="EMBL" id="CAH1206423.1"/>
    </source>
</evidence>
<keyword evidence="1" id="KW-0812">Transmembrane</keyword>
<evidence type="ECO:0000313" key="3">
    <source>
        <dbReference type="Proteomes" id="UP000838821"/>
    </source>
</evidence>
<protein>
    <recommendedName>
        <fullName evidence="4">ABC transporter permease</fullName>
    </recommendedName>
</protein>
<organism evidence="2 3">
    <name type="scientific">Paenibacillus allorhizoplanae</name>
    <dbReference type="NCBI Taxonomy" id="2905648"/>
    <lineage>
        <taxon>Bacteria</taxon>
        <taxon>Bacillati</taxon>
        <taxon>Bacillota</taxon>
        <taxon>Bacilli</taxon>
        <taxon>Bacillales</taxon>
        <taxon>Paenibacillaceae</taxon>
        <taxon>Paenibacillus</taxon>
    </lineage>
</organism>
<dbReference type="RefSeq" id="WP_236288129.1">
    <property type="nucleotide sequence ID" value="NZ_CAKMMW010000007.1"/>
</dbReference>
<name>A0ABN8GIC8_9BACL</name>
<keyword evidence="3" id="KW-1185">Reference proteome</keyword>
<gene>
    <name evidence="2" type="ORF">PAECIP111891_02912</name>
</gene>
<feature type="transmembrane region" description="Helical" evidence="1">
    <location>
        <begin position="46"/>
        <end position="66"/>
    </location>
</feature>
<keyword evidence="1" id="KW-0472">Membrane</keyword>
<accession>A0ABN8GIC8</accession>
<feature type="transmembrane region" description="Helical" evidence="1">
    <location>
        <begin position="165"/>
        <end position="183"/>
    </location>
</feature>
<evidence type="ECO:0008006" key="4">
    <source>
        <dbReference type="Google" id="ProtNLM"/>
    </source>
</evidence>
<evidence type="ECO:0000256" key="1">
    <source>
        <dbReference type="SAM" id="Phobius"/>
    </source>
</evidence>
<reference evidence="2" key="1">
    <citation type="submission" date="2022-01" db="EMBL/GenBank/DDBJ databases">
        <authorList>
            <person name="Criscuolo A."/>
        </authorList>
    </citation>
    <scope>NUCLEOTIDE SEQUENCE</scope>
    <source>
        <strain evidence="2">CIP111891</strain>
    </source>
</reference>